<dbReference type="Proteomes" id="UP000054498">
    <property type="component" value="Unassembled WGS sequence"/>
</dbReference>
<reference evidence="2 3" key="1">
    <citation type="journal article" date="2013" name="BMC Genomics">
        <title>Reconstruction of the lipid metabolism for the microalga Monoraphidium neglectum from its genome sequence reveals characteristics suitable for biofuel production.</title>
        <authorList>
            <person name="Bogen C."/>
            <person name="Al-Dilaimi A."/>
            <person name="Albersmeier A."/>
            <person name="Wichmann J."/>
            <person name="Grundmann M."/>
            <person name="Rupp O."/>
            <person name="Lauersen K.J."/>
            <person name="Blifernez-Klassen O."/>
            <person name="Kalinowski J."/>
            <person name="Goesmann A."/>
            <person name="Mussgnug J.H."/>
            <person name="Kruse O."/>
        </authorList>
    </citation>
    <scope>NUCLEOTIDE SEQUENCE [LARGE SCALE GENOMIC DNA]</scope>
    <source>
        <strain evidence="2 3">SAG 48.87</strain>
    </source>
</reference>
<proteinExistence type="predicted"/>
<gene>
    <name evidence="2" type="ORF">MNEG_0796</name>
</gene>
<dbReference type="InterPro" id="IPR001509">
    <property type="entry name" value="Epimerase_deHydtase"/>
</dbReference>
<dbReference type="OrthoDB" id="419598at2759"/>
<dbReference type="Gene3D" id="3.40.50.720">
    <property type="entry name" value="NAD(P)-binding Rossmann-like Domain"/>
    <property type="match status" value="1"/>
</dbReference>
<dbReference type="GeneID" id="25726914"/>
<sequence length="150" mass="16636">MQTVRAKPFTAQRNAVVARRSRSVRLAVQCKATTPKKILMMGGTRFIGVYLARQLVEEGHEVTLYTRGKKAITYKIADDTAAGYDQFAKSVKHIAGDRQDFADVEAKLKGRGFQVVYDINGREAAESEPLIKALKPSLEQYIYCSSAAYG</sequence>
<dbReference type="KEGG" id="mng:MNEG_0796"/>
<dbReference type="SUPFAM" id="SSF51735">
    <property type="entry name" value="NAD(P)-binding Rossmann-fold domains"/>
    <property type="match status" value="1"/>
</dbReference>
<evidence type="ECO:0000313" key="3">
    <source>
        <dbReference type="Proteomes" id="UP000054498"/>
    </source>
</evidence>
<dbReference type="AlphaFoldDB" id="A0A0D2LLD6"/>
<dbReference type="InterPro" id="IPR036291">
    <property type="entry name" value="NAD(P)-bd_dom_sf"/>
</dbReference>
<dbReference type="GO" id="GO:0003978">
    <property type="term" value="F:UDP-glucose 4-epimerase activity"/>
    <property type="evidence" value="ECO:0007669"/>
    <property type="project" value="TreeGrafter"/>
</dbReference>
<dbReference type="STRING" id="145388.A0A0D2LLD6"/>
<dbReference type="Pfam" id="PF01370">
    <property type="entry name" value="Epimerase"/>
    <property type="match status" value="1"/>
</dbReference>
<dbReference type="PANTHER" id="PTHR43725">
    <property type="entry name" value="UDP-GLUCOSE 4-EPIMERASE"/>
    <property type="match status" value="1"/>
</dbReference>
<dbReference type="GO" id="GO:0005996">
    <property type="term" value="P:monosaccharide metabolic process"/>
    <property type="evidence" value="ECO:0007669"/>
    <property type="project" value="TreeGrafter"/>
</dbReference>
<feature type="domain" description="NAD-dependent epimerase/dehydratase" evidence="1">
    <location>
        <begin position="38"/>
        <end position="121"/>
    </location>
</feature>
<dbReference type="PANTHER" id="PTHR43725:SF8">
    <property type="entry name" value="CHLOROPLAST STEM-LOOP BINDING PROTEIN OF 41 KDA B, CHLOROPLASTIC"/>
    <property type="match status" value="1"/>
</dbReference>
<protein>
    <recommendedName>
        <fullName evidence="1">NAD-dependent epimerase/dehydratase domain-containing protein</fullName>
    </recommendedName>
</protein>
<evidence type="ECO:0000259" key="1">
    <source>
        <dbReference type="Pfam" id="PF01370"/>
    </source>
</evidence>
<dbReference type="RefSeq" id="XP_013906168.1">
    <property type="nucleotide sequence ID" value="XM_014050714.1"/>
</dbReference>
<name>A0A0D2LLD6_9CHLO</name>
<dbReference type="GO" id="GO:0005829">
    <property type="term" value="C:cytosol"/>
    <property type="evidence" value="ECO:0007669"/>
    <property type="project" value="TreeGrafter"/>
</dbReference>
<evidence type="ECO:0000313" key="2">
    <source>
        <dbReference type="EMBL" id="KIZ07149.1"/>
    </source>
</evidence>
<keyword evidence="3" id="KW-1185">Reference proteome</keyword>
<organism evidence="2 3">
    <name type="scientific">Monoraphidium neglectum</name>
    <dbReference type="NCBI Taxonomy" id="145388"/>
    <lineage>
        <taxon>Eukaryota</taxon>
        <taxon>Viridiplantae</taxon>
        <taxon>Chlorophyta</taxon>
        <taxon>core chlorophytes</taxon>
        <taxon>Chlorophyceae</taxon>
        <taxon>CS clade</taxon>
        <taxon>Sphaeropleales</taxon>
        <taxon>Selenastraceae</taxon>
        <taxon>Monoraphidium</taxon>
    </lineage>
</organism>
<dbReference type="EMBL" id="KK100289">
    <property type="protein sequence ID" value="KIZ07149.1"/>
    <property type="molecule type" value="Genomic_DNA"/>
</dbReference>
<accession>A0A0D2LLD6</accession>